<dbReference type="Proteomes" id="UP000250043">
    <property type="component" value="Unassembled WGS sequence"/>
</dbReference>
<dbReference type="AlphaFoldDB" id="A0A8E2ATZ1"/>
<gene>
    <name evidence="1" type="ORF">OBBRIDRAFT_793226</name>
</gene>
<proteinExistence type="predicted"/>
<dbReference type="EMBL" id="KV722402">
    <property type="protein sequence ID" value="OCH90561.1"/>
    <property type="molecule type" value="Genomic_DNA"/>
</dbReference>
<protein>
    <submittedName>
        <fullName evidence="1">Uncharacterized protein</fullName>
    </submittedName>
</protein>
<organism evidence="1 2">
    <name type="scientific">Obba rivulosa</name>
    <dbReference type="NCBI Taxonomy" id="1052685"/>
    <lineage>
        <taxon>Eukaryota</taxon>
        <taxon>Fungi</taxon>
        <taxon>Dikarya</taxon>
        <taxon>Basidiomycota</taxon>
        <taxon>Agaricomycotina</taxon>
        <taxon>Agaricomycetes</taxon>
        <taxon>Polyporales</taxon>
        <taxon>Gelatoporiaceae</taxon>
        <taxon>Obba</taxon>
    </lineage>
</organism>
<reference evidence="1 2" key="1">
    <citation type="submission" date="2016-07" db="EMBL/GenBank/DDBJ databases">
        <title>Draft genome of the white-rot fungus Obba rivulosa 3A-2.</title>
        <authorList>
            <consortium name="DOE Joint Genome Institute"/>
            <person name="Miettinen O."/>
            <person name="Riley R."/>
            <person name="Acob R."/>
            <person name="Barry K."/>
            <person name="Cullen D."/>
            <person name="De Vries R."/>
            <person name="Hainaut M."/>
            <person name="Hatakka A."/>
            <person name="Henrissat B."/>
            <person name="Hilden K."/>
            <person name="Kuo R."/>
            <person name="Labutti K."/>
            <person name="Lipzen A."/>
            <person name="Makela M.R."/>
            <person name="Sandor L."/>
            <person name="Spatafora J.W."/>
            <person name="Grigoriev I.V."/>
            <person name="Hibbett D.S."/>
        </authorList>
    </citation>
    <scope>NUCLEOTIDE SEQUENCE [LARGE SCALE GENOMIC DNA]</scope>
    <source>
        <strain evidence="1 2">3A-2</strain>
    </source>
</reference>
<evidence type="ECO:0000313" key="1">
    <source>
        <dbReference type="EMBL" id="OCH90561.1"/>
    </source>
</evidence>
<keyword evidence="2" id="KW-1185">Reference proteome</keyword>
<accession>A0A8E2ATZ1</accession>
<sequence length="78" mass="9091">MEWKMMRSSLWIYENGCGEKHSLFYNRQGCQMSMQAQPNSTYVFFYCDFRESAKQNVRGKLSSLPIQLSAQSDVCDTC</sequence>
<name>A0A8E2ATZ1_9APHY</name>
<evidence type="ECO:0000313" key="2">
    <source>
        <dbReference type="Proteomes" id="UP000250043"/>
    </source>
</evidence>